<dbReference type="InterPro" id="IPR032816">
    <property type="entry name" value="VTT_dom"/>
</dbReference>
<accession>A0A086Y4W8</accession>
<dbReference type="GO" id="GO:0005886">
    <property type="term" value="C:plasma membrane"/>
    <property type="evidence" value="ECO:0007669"/>
    <property type="project" value="TreeGrafter"/>
</dbReference>
<evidence type="ECO:0000313" key="2">
    <source>
        <dbReference type="Proteomes" id="UP000028826"/>
    </source>
</evidence>
<protein>
    <submittedName>
        <fullName evidence="1">Membrane protein</fullName>
    </submittedName>
</protein>
<dbReference type="EMBL" id="JGYG01000006">
    <property type="protein sequence ID" value="KFI29318.1"/>
    <property type="molecule type" value="Genomic_DNA"/>
</dbReference>
<dbReference type="eggNOG" id="COG0586">
    <property type="taxonomic scope" value="Bacteria"/>
</dbReference>
<dbReference type="AlphaFoldDB" id="A0A086Y4W8"/>
<dbReference type="PANTHER" id="PTHR42709">
    <property type="entry name" value="ALKALINE PHOSPHATASE LIKE PROTEIN"/>
    <property type="match status" value="1"/>
</dbReference>
<dbReference type="Proteomes" id="UP000028826">
    <property type="component" value="Unassembled WGS sequence"/>
</dbReference>
<dbReference type="OrthoDB" id="948134at2"/>
<dbReference type="RefSeq" id="WP_035710851.1">
    <property type="nucleotide sequence ID" value="NZ_CAMIFG010000062.1"/>
</dbReference>
<sequence>MTMESLIADYGLPALFAGSALEGEAVTMIGGAAVHRGLLAFWPAVAAAALGSFVADQALFLAGRYLREKPFVQKLISSAGFQQANAIFDRHPAAFVFGFRFIYGMRTISPIAIGATDYPALHFLVLNGLAAVVWGCLFVTLGYWFGSGIEAAFGRLHVVKHLVLVLLVAGGAAFLLHRFIKRKARSRSP</sequence>
<dbReference type="InterPro" id="IPR051311">
    <property type="entry name" value="DedA_domain"/>
</dbReference>
<comment type="caution">
    <text evidence="1">The sequence shown here is derived from an EMBL/GenBank/DDBJ whole genome shotgun (WGS) entry which is preliminary data.</text>
</comment>
<gene>
    <name evidence="1" type="ORF">CN97_16775</name>
</gene>
<dbReference type="STRING" id="195105.CN97_16775"/>
<dbReference type="Pfam" id="PF09335">
    <property type="entry name" value="VTT_dom"/>
    <property type="match status" value="1"/>
</dbReference>
<organism evidence="1 2">
    <name type="scientific">Haematobacter massiliensis</name>
    <dbReference type="NCBI Taxonomy" id="195105"/>
    <lineage>
        <taxon>Bacteria</taxon>
        <taxon>Pseudomonadati</taxon>
        <taxon>Pseudomonadota</taxon>
        <taxon>Alphaproteobacteria</taxon>
        <taxon>Rhodobacterales</taxon>
        <taxon>Paracoccaceae</taxon>
        <taxon>Haematobacter</taxon>
    </lineage>
</organism>
<evidence type="ECO:0000313" key="1">
    <source>
        <dbReference type="EMBL" id="KFI29318.1"/>
    </source>
</evidence>
<proteinExistence type="predicted"/>
<dbReference type="PANTHER" id="PTHR42709:SF2">
    <property type="entry name" value="INNER MEMBRANE PROTEIN YOHD"/>
    <property type="match status" value="1"/>
</dbReference>
<name>A0A086Y4W8_9RHOB</name>
<reference evidence="1 2" key="1">
    <citation type="submission" date="2014-03" db="EMBL/GenBank/DDBJ databases">
        <title>Genome of Haematobacter massiliensis CCUG 47968.</title>
        <authorList>
            <person name="Wang D."/>
            <person name="Wang G."/>
        </authorList>
    </citation>
    <scope>NUCLEOTIDE SEQUENCE [LARGE SCALE GENOMIC DNA]</scope>
    <source>
        <strain evidence="1 2">CCUG 47968</strain>
    </source>
</reference>
<keyword evidence="2" id="KW-1185">Reference proteome</keyword>